<comment type="caution">
    <text evidence="1">The sequence shown here is derived from an EMBL/GenBank/DDBJ whole genome shotgun (WGS) entry which is preliminary data.</text>
</comment>
<evidence type="ECO:0000313" key="1">
    <source>
        <dbReference type="EMBL" id="KAL0284353.1"/>
    </source>
</evidence>
<protein>
    <submittedName>
        <fullName evidence="1">Uncharacterized protein</fullName>
    </submittedName>
</protein>
<gene>
    <name evidence="1" type="ORF">Sangu_2830100</name>
</gene>
<reference evidence="1" key="1">
    <citation type="submission" date="2020-06" db="EMBL/GenBank/DDBJ databases">
        <authorList>
            <person name="Li T."/>
            <person name="Hu X."/>
            <person name="Zhang T."/>
            <person name="Song X."/>
            <person name="Zhang H."/>
            <person name="Dai N."/>
            <person name="Sheng W."/>
            <person name="Hou X."/>
            <person name="Wei L."/>
        </authorList>
    </citation>
    <scope>NUCLEOTIDE SEQUENCE</scope>
    <source>
        <strain evidence="1">G01</strain>
        <tissue evidence="1">Leaf</tissue>
    </source>
</reference>
<reference evidence="1" key="2">
    <citation type="journal article" date="2024" name="Plant">
        <title>Genomic evolution and insights into agronomic trait innovations of Sesamum species.</title>
        <authorList>
            <person name="Miao H."/>
            <person name="Wang L."/>
            <person name="Qu L."/>
            <person name="Liu H."/>
            <person name="Sun Y."/>
            <person name="Le M."/>
            <person name="Wang Q."/>
            <person name="Wei S."/>
            <person name="Zheng Y."/>
            <person name="Lin W."/>
            <person name="Duan Y."/>
            <person name="Cao H."/>
            <person name="Xiong S."/>
            <person name="Wang X."/>
            <person name="Wei L."/>
            <person name="Li C."/>
            <person name="Ma Q."/>
            <person name="Ju M."/>
            <person name="Zhao R."/>
            <person name="Li G."/>
            <person name="Mu C."/>
            <person name="Tian Q."/>
            <person name="Mei H."/>
            <person name="Zhang T."/>
            <person name="Gao T."/>
            <person name="Zhang H."/>
        </authorList>
    </citation>
    <scope>NUCLEOTIDE SEQUENCE</scope>
    <source>
        <strain evidence="1">G01</strain>
    </source>
</reference>
<name>A0AAW2IRE4_9LAMI</name>
<proteinExistence type="predicted"/>
<dbReference type="EMBL" id="JACGWK010001658">
    <property type="protein sequence ID" value="KAL0284353.1"/>
    <property type="molecule type" value="Genomic_DNA"/>
</dbReference>
<accession>A0AAW2IRE4</accession>
<dbReference type="AlphaFoldDB" id="A0AAW2IRE4"/>
<organism evidence="1">
    <name type="scientific">Sesamum angustifolium</name>
    <dbReference type="NCBI Taxonomy" id="2727405"/>
    <lineage>
        <taxon>Eukaryota</taxon>
        <taxon>Viridiplantae</taxon>
        <taxon>Streptophyta</taxon>
        <taxon>Embryophyta</taxon>
        <taxon>Tracheophyta</taxon>
        <taxon>Spermatophyta</taxon>
        <taxon>Magnoliopsida</taxon>
        <taxon>eudicotyledons</taxon>
        <taxon>Gunneridae</taxon>
        <taxon>Pentapetalae</taxon>
        <taxon>asterids</taxon>
        <taxon>lamiids</taxon>
        <taxon>Lamiales</taxon>
        <taxon>Pedaliaceae</taxon>
        <taxon>Sesamum</taxon>
    </lineage>
</organism>
<sequence length="305" mass="35513">MHSRDRHRTSAWLISWEGVFWLPRLEQLWANGDIWDEIGMVPNLFRDPRVKPVIMRPNNNRISIFNRHSTPAVRTSIFERLGETSKDQSNNARLQQWDSVFDRLGDGHIQLFKKKFVATEQMNTREVTLVRQHIARKPHGSSGNLNEDEIEIIIGSNHVNIDEDSDPVFFEDEIQNAPPQLEDGVQATVDELKELNLGTTEEPHPIFVSELLSPKEEKQYFKTLVEYKDVFAWTYKEMTSLDPKVAIHLLGTKHRAHPIKKSQKVLCPDLIPRVETEVNKLINAGFIREVKYEMWISRIVCQEKE</sequence>